<gene>
    <name evidence="6" type="ORF">C6P40_001344</name>
</gene>
<comment type="similarity">
    <text evidence="1">Belongs to the peptidase C48 family.</text>
</comment>
<evidence type="ECO:0000256" key="3">
    <source>
        <dbReference type="ARBA" id="ARBA00022801"/>
    </source>
</evidence>
<keyword evidence="3" id="KW-0378">Hydrolase</keyword>
<dbReference type="PROSITE" id="PS50600">
    <property type="entry name" value="ULP_PROTEASE"/>
    <property type="match status" value="1"/>
</dbReference>
<dbReference type="InterPro" id="IPR038765">
    <property type="entry name" value="Papain-like_cys_pep_sf"/>
</dbReference>
<evidence type="ECO:0000256" key="2">
    <source>
        <dbReference type="ARBA" id="ARBA00022670"/>
    </source>
</evidence>
<keyword evidence="7" id="KW-1185">Reference proteome</keyword>
<dbReference type="PANTHER" id="PTHR46468:SF1">
    <property type="entry name" value="SENTRIN-SPECIFIC PROTEASE 8"/>
    <property type="match status" value="1"/>
</dbReference>
<dbReference type="EMBL" id="PUHW01000178">
    <property type="protein sequence ID" value="KAG0688141.1"/>
    <property type="molecule type" value="Genomic_DNA"/>
</dbReference>
<organism evidence="6 7">
    <name type="scientific">Pichia californica</name>
    <dbReference type="NCBI Taxonomy" id="460514"/>
    <lineage>
        <taxon>Eukaryota</taxon>
        <taxon>Fungi</taxon>
        <taxon>Dikarya</taxon>
        <taxon>Ascomycota</taxon>
        <taxon>Saccharomycotina</taxon>
        <taxon>Pichiomycetes</taxon>
        <taxon>Pichiales</taxon>
        <taxon>Pichiaceae</taxon>
        <taxon>Pichia</taxon>
    </lineage>
</organism>
<dbReference type="GO" id="GO:0008234">
    <property type="term" value="F:cysteine-type peptidase activity"/>
    <property type="evidence" value="ECO:0007669"/>
    <property type="project" value="UniProtKB-KW"/>
</dbReference>
<comment type="caution">
    <text evidence="6">The sequence shown here is derived from an EMBL/GenBank/DDBJ whole genome shotgun (WGS) entry which is preliminary data.</text>
</comment>
<evidence type="ECO:0000313" key="6">
    <source>
        <dbReference type="EMBL" id="KAG0688141.1"/>
    </source>
</evidence>
<accession>A0A9P7BER2</accession>
<dbReference type="Proteomes" id="UP000697127">
    <property type="component" value="Unassembled WGS sequence"/>
</dbReference>
<protein>
    <recommendedName>
        <fullName evidence="5">Ubiquitin-like protease family profile domain-containing protein</fullName>
    </recommendedName>
</protein>
<dbReference type="GO" id="GO:0000338">
    <property type="term" value="P:protein deneddylation"/>
    <property type="evidence" value="ECO:0007669"/>
    <property type="project" value="TreeGrafter"/>
</dbReference>
<evidence type="ECO:0000259" key="5">
    <source>
        <dbReference type="PROSITE" id="PS50600"/>
    </source>
</evidence>
<evidence type="ECO:0000313" key="7">
    <source>
        <dbReference type="Proteomes" id="UP000697127"/>
    </source>
</evidence>
<dbReference type="Pfam" id="PF02902">
    <property type="entry name" value="Peptidase_C48"/>
    <property type="match status" value="1"/>
</dbReference>
<keyword evidence="4" id="KW-0788">Thiol protease</keyword>
<dbReference type="InterPro" id="IPR044613">
    <property type="entry name" value="Nep1/2-like"/>
</dbReference>
<feature type="domain" description="Ubiquitin-like protease family profile" evidence="5">
    <location>
        <begin position="229"/>
        <end position="443"/>
    </location>
</feature>
<proteinExistence type="inferred from homology"/>
<dbReference type="Gene3D" id="3.40.395.10">
    <property type="entry name" value="Adenoviral Proteinase, Chain A"/>
    <property type="match status" value="1"/>
</dbReference>
<dbReference type="GO" id="GO:0006508">
    <property type="term" value="P:proteolysis"/>
    <property type="evidence" value="ECO:0007669"/>
    <property type="project" value="UniProtKB-KW"/>
</dbReference>
<sequence length="492" mass="56419">MNIKFNNYKGFFIGGSGDKDDRVDVRVHLPQLKKSIGKNKTKKKNDNLLEYRTDGFDSLNIAWSLFEYRESDEDEEDNLTIEETGTKLRLLSYKTSNDSPISNDDLSSHTTLYGQILETKEDDVEDNIIKDERKKLNKSESLKKKKKLTLDERKEIRMHARNTKKAAALLKKNRKLANDETDIIPTTNLSGVKSKIKHLKELLEECIEICSKTGDKLQDTSKIYQLDDVSLYLIDLRNLLDDEWLSDSNISWVYTFIYYAYALPLLSDSLKNSKFYQFNNDDDNNNNNNNSNKEVFISPICLLLPTFTFLIANSSDPEDLVKCKVLPQNISDSQFIFCPLNDNDDFGCSEGGSHWSLVVFCKLQSLDDLSKKEYIQKALVFDSMYEANATETERLVKNMTKVLHNPKDPKSNLNWNIEHIRDSPQQTNGSDCGIYVSSITAYLISQLIALVRASSVNKDSFTDLSLKDLRFSAINSRIWMLSTLLNCLKNQK</sequence>
<evidence type="ECO:0000256" key="4">
    <source>
        <dbReference type="ARBA" id="ARBA00022807"/>
    </source>
</evidence>
<reference evidence="6" key="1">
    <citation type="submission" date="2020-11" db="EMBL/GenBank/DDBJ databases">
        <title>Kefir isolates.</title>
        <authorList>
            <person name="Marcisauskas S."/>
            <person name="Kim Y."/>
            <person name="Blasche S."/>
        </authorList>
    </citation>
    <scope>NUCLEOTIDE SEQUENCE</scope>
    <source>
        <strain evidence="6">Olga-1</strain>
    </source>
</reference>
<keyword evidence="2" id="KW-0645">Protease</keyword>
<evidence type="ECO:0000256" key="1">
    <source>
        <dbReference type="ARBA" id="ARBA00005234"/>
    </source>
</evidence>
<dbReference type="AlphaFoldDB" id="A0A9P7BER2"/>
<dbReference type="SUPFAM" id="SSF54001">
    <property type="entry name" value="Cysteine proteinases"/>
    <property type="match status" value="1"/>
</dbReference>
<dbReference type="PANTHER" id="PTHR46468">
    <property type="entry name" value="SENTRIN-SPECIFIC PROTEASE 8"/>
    <property type="match status" value="1"/>
</dbReference>
<name>A0A9P7BER2_9ASCO</name>
<dbReference type="InterPro" id="IPR003653">
    <property type="entry name" value="Peptidase_C48_C"/>
</dbReference>
<dbReference type="GO" id="GO:0019784">
    <property type="term" value="F:deNEDDylase activity"/>
    <property type="evidence" value="ECO:0007669"/>
    <property type="project" value="InterPro"/>
</dbReference>